<accession>A0ABT6BX16</accession>
<dbReference type="EMBL" id="JAKJLQ010000011">
    <property type="protein sequence ID" value="MDF6102484.1"/>
    <property type="molecule type" value="Genomic_DNA"/>
</dbReference>
<proteinExistence type="predicted"/>
<keyword evidence="1" id="KW-0812">Transmembrane</keyword>
<protein>
    <submittedName>
        <fullName evidence="2">Uncharacterized protein</fullName>
    </submittedName>
</protein>
<keyword evidence="1" id="KW-0472">Membrane</keyword>
<reference evidence="2" key="1">
    <citation type="journal article" date="2022" name="Data Brief">
        <title>Draft genome sequence data of Gordonia hongkongensis strain EUFUS-Z928 isolated from the octocoral Eunicea fusca.</title>
        <authorList>
            <person name="Sanchez-Suarez J."/>
            <person name="Diaz L."/>
            <person name="Melo-Bolivar J."/>
            <person name="Villamil L."/>
        </authorList>
    </citation>
    <scope>NUCLEOTIDE SEQUENCE</scope>
    <source>
        <strain evidence="2">EUFUS-Z928</strain>
    </source>
</reference>
<comment type="caution">
    <text evidence="2">The sequence shown here is derived from an EMBL/GenBank/DDBJ whole genome shotgun (WGS) entry which is preliminary data.</text>
</comment>
<dbReference type="RefSeq" id="WP_259936746.1">
    <property type="nucleotide sequence ID" value="NZ_CP148027.1"/>
</dbReference>
<evidence type="ECO:0000256" key="1">
    <source>
        <dbReference type="SAM" id="Phobius"/>
    </source>
</evidence>
<organism evidence="2 3">
    <name type="scientific">Gordonia hongkongensis</name>
    <dbReference type="NCBI Taxonomy" id="1701090"/>
    <lineage>
        <taxon>Bacteria</taxon>
        <taxon>Bacillati</taxon>
        <taxon>Actinomycetota</taxon>
        <taxon>Actinomycetes</taxon>
        <taxon>Mycobacteriales</taxon>
        <taxon>Gordoniaceae</taxon>
        <taxon>Gordonia</taxon>
    </lineage>
</organism>
<name>A0ABT6BX16_9ACTN</name>
<keyword evidence="1" id="KW-1133">Transmembrane helix</keyword>
<sequence length="368" mass="38500">MDSSSPESFPEPGTSDEPVVVLGIVAAPGQAIDLARKLIEADLTDHIQTTFPGARWQLDLLEAGVVQPPAGDAEIVDATRDLLLEHEWDLVLCLTDLPLHVGKRPVVAHANAVHGVAVLSVPALGATGVRQRARGIITGLVGQLLGADADDLRGHQKSPARSALRHRVRQLGTDVDEAGTAFTARVLTGNLRLLTGMVRANRPWRLALGLSRALTGAIAAGVFALVTADIWLLADTFGGIRLTGVALGSIIAITATLIIGADLWERGGSRQTREQVVLFNIVTMITVVLGVGAFYAALFVLSAIGALCLVVPQVIGATLDHPVGFTDYLEVAWLTCSLATVGGALGAGLETDEAVRDAAYTQHAAESI</sequence>
<feature type="transmembrane region" description="Helical" evidence="1">
    <location>
        <begin position="213"/>
        <end position="234"/>
    </location>
</feature>
<feature type="transmembrane region" description="Helical" evidence="1">
    <location>
        <begin position="240"/>
        <end position="264"/>
    </location>
</feature>
<evidence type="ECO:0000313" key="2">
    <source>
        <dbReference type="EMBL" id="MDF6102484.1"/>
    </source>
</evidence>
<gene>
    <name evidence="2" type="ORF">L2299_15625</name>
</gene>
<reference evidence="2" key="2">
    <citation type="submission" date="2022-01" db="EMBL/GenBank/DDBJ databases">
        <authorList>
            <person name="Sanchez-Suarez J."/>
            <person name="Villamil L."/>
            <person name="Diaz L.E."/>
        </authorList>
    </citation>
    <scope>NUCLEOTIDE SEQUENCE</scope>
    <source>
        <strain evidence="2">EUFUS-Z928</strain>
    </source>
</reference>
<keyword evidence="3" id="KW-1185">Reference proteome</keyword>
<evidence type="ECO:0000313" key="3">
    <source>
        <dbReference type="Proteomes" id="UP001152308"/>
    </source>
</evidence>
<dbReference type="Proteomes" id="UP001152308">
    <property type="component" value="Unassembled WGS sequence"/>
</dbReference>
<feature type="transmembrane region" description="Helical" evidence="1">
    <location>
        <begin position="276"/>
        <end position="304"/>
    </location>
</feature>